<dbReference type="NCBIfam" id="TIGR01205">
    <property type="entry name" value="D_ala_D_alaTIGR"/>
    <property type="match status" value="1"/>
</dbReference>
<comment type="caution">
    <text evidence="21">The sequence shown here is derived from an EMBL/GenBank/DDBJ whole genome shotgun (WGS) entry which is preliminary data.</text>
</comment>
<feature type="binding site" evidence="18">
    <location>
        <position position="259"/>
    </location>
    <ligand>
        <name>Mg(2+)</name>
        <dbReference type="ChEBI" id="CHEBI:18420"/>
        <label>1</label>
    </ligand>
</feature>
<dbReference type="EC" id="6.3.2.4" evidence="4 16"/>
<gene>
    <name evidence="16" type="primary">ddl</name>
    <name evidence="21" type="ORF">ENV62_06330</name>
</gene>
<comment type="function">
    <text evidence="16">Cell wall formation.</text>
</comment>
<evidence type="ECO:0000256" key="12">
    <source>
        <dbReference type="ARBA" id="ARBA00022984"/>
    </source>
</evidence>
<organism evidence="21">
    <name type="scientific">Desulfobacca acetoxidans</name>
    <dbReference type="NCBI Taxonomy" id="60893"/>
    <lineage>
        <taxon>Bacteria</taxon>
        <taxon>Pseudomonadati</taxon>
        <taxon>Thermodesulfobacteriota</taxon>
        <taxon>Desulfobaccia</taxon>
        <taxon>Desulfobaccales</taxon>
        <taxon>Desulfobaccaceae</taxon>
        <taxon>Desulfobacca</taxon>
    </lineage>
</organism>
<feature type="active site" evidence="17">
    <location>
        <position position="147"/>
    </location>
</feature>
<evidence type="ECO:0000256" key="2">
    <source>
        <dbReference type="ARBA" id="ARBA00004496"/>
    </source>
</evidence>
<dbReference type="HAMAP" id="MF_00047">
    <property type="entry name" value="Dala_Dala_lig"/>
    <property type="match status" value="1"/>
</dbReference>
<evidence type="ECO:0000256" key="11">
    <source>
        <dbReference type="ARBA" id="ARBA00022960"/>
    </source>
</evidence>
<dbReference type="SUPFAM" id="SSF56059">
    <property type="entry name" value="Glutathione synthetase ATP-binding domain-like"/>
    <property type="match status" value="1"/>
</dbReference>
<comment type="catalytic activity">
    <reaction evidence="15 16">
        <text>2 D-alanine + ATP = D-alanyl-D-alanine + ADP + phosphate + H(+)</text>
        <dbReference type="Rhea" id="RHEA:11224"/>
        <dbReference type="ChEBI" id="CHEBI:15378"/>
        <dbReference type="ChEBI" id="CHEBI:30616"/>
        <dbReference type="ChEBI" id="CHEBI:43474"/>
        <dbReference type="ChEBI" id="CHEBI:57416"/>
        <dbReference type="ChEBI" id="CHEBI:57822"/>
        <dbReference type="ChEBI" id="CHEBI:456216"/>
        <dbReference type="EC" id="6.3.2.4"/>
    </reaction>
</comment>
<feature type="binding site" evidence="18">
    <location>
        <position position="273"/>
    </location>
    <ligand>
        <name>Mg(2+)</name>
        <dbReference type="ChEBI" id="CHEBI:18420"/>
        <label>2</label>
    </ligand>
</feature>
<evidence type="ECO:0000256" key="5">
    <source>
        <dbReference type="ARBA" id="ARBA00022490"/>
    </source>
</evidence>
<comment type="pathway">
    <text evidence="16">Cell wall biogenesis; peptidoglycan biosynthesis.</text>
</comment>
<accession>A0A7C3WR42</accession>
<evidence type="ECO:0000256" key="9">
    <source>
        <dbReference type="ARBA" id="ARBA00022840"/>
    </source>
</evidence>
<sequence length="310" mass="33873">MKKLRLALIAGGKSSEREVSLKSGDQVMQALDKSKYDIRRYDPRDDLERLVREAPEIDVALVIMHGRGGEDGSLQGLLDLLEIPYQGSGILGSALGMNKELSKILYQHAGLKVPPALFFNRQEAPSPREIEARLGLPVVIKPVNEGSSIGVTKAGSLTELEAGLQKAFQYDCRVLVEQCIQGTEITGGVLGNDQLTALPLVEIVPSENYSFFDYEAKYQPGATTEICPARLDPDLTRKAQNCALAAHRALNCRGYSRTDMIVKDGEVYVLETNTIPGMTATSLFPQAAKAMGLEFPQLLDRLIELALEGR</sequence>
<keyword evidence="7 18" id="KW-0479">Metal-binding</keyword>
<feature type="binding site" evidence="18">
    <location>
        <position position="271"/>
    </location>
    <ligand>
        <name>Mg(2+)</name>
        <dbReference type="ChEBI" id="CHEBI:18420"/>
        <label>1</label>
    </ligand>
</feature>
<keyword evidence="6 16" id="KW-0436">Ligase</keyword>
<dbReference type="InterPro" id="IPR016185">
    <property type="entry name" value="PreATP-grasp_dom_sf"/>
</dbReference>
<dbReference type="GO" id="GO:0009252">
    <property type="term" value="P:peptidoglycan biosynthetic process"/>
    <property type="evidence" value="ECO:0007669"/>
    <property type="project" value="UniProtKB-UniRule"/>
</dbReference>
<dbReference type="NCBIfam" id="NF002528">
    <property type="entry name" value="PRK01966.1-4"/>
    <property type="match status" value="1"/>
</dbReference>
<dbReference type="GO" id="GO:0005524">
    <property type="term" value="F:ATP binding"/>
    <property type="evidence" value="ECO:0007669"/>
    <property type="project" value="UniProtKB-UniRule"/>
</dbReference>
<dbReference type="InterPro" id="IPR005905">
    <property type="entry name" value="D_ala_D_ala"/>
</dbReference>
<dbReference type="PANTHER" id="PTHR23132">
    <property type="entry name" value="D-ALANINE--D-ALANINE LIGASE"/>
    <property type="match status" value="1"/>
</dbReference>
<dbReference type="NCBIfam" id="NF002378">
    <property type="entry name" value="PRK01372.1"/>
    <property type="match status" value="1"/>
</dbReference>
<evidence type="ECO:0000256" key="18">
    <source>
        <dbReference type="PIRSR" id="PIRSR039102-3"/>
    </source>
</evidence>
<dbReference type="SUPFAM" id="SSF52440">
    <property type="entry name" value="PreATP-grasp domain"/>
    <property type="match status" value="1"/>
</dbReference>
<evidence type="ECO:0000259" key="20">
    <source>
        <dbReference type="PROSITE" id="PS50975"/>
    </source>
</evidence>
<feature type="binding site" evidence="18">
    <location>
        <position position="271"/>
    </location>
    <ligand>
        <name>Mg(2+)</name>
        <dbReference type="ChEBI" id="CHEBI:18420"/>
        <label>2</label>
    </ligand>
</feature>
<evidence type="ECO:0000256" key="7">
    <source>
        <dbReference type="ARBA" id="ARBA00022723"/>
    </source>
</evidence>
<dbReference type="GO" id="GO:0008360">
    <property type="term" value="P:regulation of cell shape"/>
    <property type="evidence" value="ECO:0007669"/>
    <property type="project" value="UniProtKB-KW"/>
</dbReference>
<evidence type="ECO:0000256" key="1">
    <source>
        <dbReference type="ARBA" id="ARBA00001936"/>
    </source>
</evidence>
<evidence type="ECO:0000256" key="16">
    <source>
        <dbReference type="HAMAP-Rule" id="MF_00047"/>
    </source>
</evidence>
<feature type="active site" evidence="17">
    <location>
        <position position="282"/>
    </location>
</feature>
<evidence type="ECO:0000256" key="13">
    <source>
        <dbReference type="ARBA" id="ARBA00023211"/>
    </source>
</evidence>
<keyword evidence="14 16" id="KW-0961">Cell wall biogenesis/degradation</keyword>
<dbReference type="InterPro" id="IPR011095">
    <property type="entry name" value="Dala_Dala_lig_C"/>
</dbReference>
<feature type="domain" description="ATP-grasp" evidence="20">
    <location>
        <begin position="103"/>
        <end position="304"/>
    </location>
</feature>
<dbReference type="PROSITE" id="PS00843">
    <property type="entry name" value="DALA_DALA_LIGASE_1"/>
    <property type="match status" value="1"/>
</dbReference>
<evidence type="ECO:0000313" key="21">
    <source>
        <dbReference type="EMBL" id="HGB14834.1"/>
    </source>
</evidence>
<dbReference type="PANTHER" id="PTHR23132:SF23">
    <property type="entry name" value="D-ALANINE--D-ALANINE LIGASE B"/>
    <property type="match status" value="1"/>
</dbReference>
<dbReference type="GO" id="GO:0071555">
    <property type="term" value="P:cell wall organization"/>
    <property type="evidence" value="ECO:0007669"/>
    <property type="project" value="UniProtKB-KW"/>
</dbReference>
<evidence type="ECO:0000256" key="8">
    <source>
        <dbReference type="ARBA" id="ARBA00022741"/>
    </source>
</evidence>
<dbReference type="PROSITE" id="PS00844">
    <property type="entry name" value="DALA_DALA_LIGASE_2"/>
    <property type="match status" value="1"/>
</dbReference>
<evidence type="ECO:0000256" key="3">
    <source>
        <dbReference type="ARBA" id="ARBA00010871"/>
    </source>
</evidence>
<evidence type="ECO:0000256" key="10">
    <source>
        <dbReference type="ARBA" id="ARBA00022842"/>
    </source>
</evidence>
<evidence type="ECO:0000256" key="19">
    <source>
        <dbReference type="PROSITE-ProRule" id="PRU00409"/>
    </source>
</evidence>
<dbReference type="InterPro" id="IPR011127">
    <property type="entry name" value="Dala_Dala_lig_N"/>
</dbReference>
<dbReference type="GO" id="GO:0008716">
    <property type="term" value="F:D-alanine-D-alanine ligase activity"/>
    <property type="evidence" value="ECO:0007669"/>
    <property type="project" value="UniProtKB-UniRule"/>
</dbReference>
<keyword evidence="11 16" id="KW-0133">Cell shape</keyword>
<comment type="cofactor">
    <cofactor evidence="1">
        <name>Mn(2+)</name>
        <dbReference type="ChEBI" id="CHEBI:29035"/>
    </cofactor>
</comment>
<keyword evidence="12 16" id="KW-0573">Peptidoglycan synthesis</keyword>
<dbReference type="Gene3D" id="3.40.50.20">
    <property type="match status" value="1"/>
</dbReference>
<dbReference type="GO" id="GO:0005737">
    <property type="term" value="C:cytoplasm"/>
    <property type="evidence" value="ECO:0007669"/>
    <property type="project" value="UniProtKB-SubCell"/>
</dbReference>
<dbReference type="InterPro" id="IPR011761">
    <property type="entry name" value="ATP-grasp"/>
</dbReference>
<dbReference type="GO" id="GO:0046872">
    <property type="term" value="F:metal ion binding"/>
    <property type="evidence" value="ECO:0007669"/>
    <property type="project" value="UniProtKB-KW"/>
</dbReference>
<dbReference type="Pfam" id="PF01820">
    <property type="entry name" value="Dala_Dala_lig_N"/>
    <property type="match status" value="2"/>
</dbReference>
<keyword evidence="10 18" id="KW-0460">Magnesium</keyword>
<reference evidence="21" key="1">
    <citation type="journal article" date="2020" name="mSystems">
        <title>Genome- and Community-Level Interaction Insights into Carbon Utilization and Element Cycling Functions of Hydrothermarchaeota in Hydrothermal Sediment.</title>
        <authorList>
            <person name="Zhou Z."/>
            <person name="Liu Y."/>
            <person name="Xu W."/>
            <person name="Pan J."/>
            <person name="Luo Z.H."/>
            <person name="Li M."/>
        </authorList>
    </citation>
    <scope>NUCLEOTIDE SEQUENCE [LARGE SCALE GENOMIC DNA]</scope>
    <source>
        <strain evidence="21">SpSt-776</strain>
    </source>
</reference>
<feature type="active site" evidence="17">
    <location>
        <position position="16"/>
    </location>
</feature>
<dbReference type="InterPro" id="IPR013815">
    <property type="entry name" value="ATP_grasp_subdomain_1"/>
</dbReference>
<dbReference type="InterPro" id="IPR000291">
    <property type="entry name" value="D-Ala_lig_Van_CS"/>
</dbReference>
<dbReference type="Pfam" id="PF07478">
    <property type="entry name" value="Dala_Dala_lig_C"/>
    <property type="match status" value="1"/>
</dbReference>
<comment type="cofactor">
    <cofactor evidence="18">
        <name>Mg(2+)</name>
        <dbReference type="ChEBI" id="CHEBI:18420"/>
    </cofactor>
    <cofactor evidence="18">
        <name>Mn(2+)</name>
        <dbReference type="ChEBI" id="CHEBI:29035"/>
    </cofactor>
    <text evidence="18">Binds 2 magnesium or manganese ions per subunit.</text>
</comment>
<keyword evidence="13 18" id="KW-0464">Manganese</keyword>
<evidence type="ECO:0000256" key="17">
    <source>
        <dbReference type="PIRSR" id="PIRSR039102-1"/>
    </source>
</evidence>
<dbReference type="AlphaFoldDB" id="A0A7C3WR42"/>
<evidence type="ECO:0000256" key="6">
    <source>
        <dbReference type="ARBA" id="ARBA00022598"/>
    </source>
</evidence>
<comment type="similarity">
    <text evidence="3 16">Belongs to the D-alanine--D-alanine ligase family.</text>
</comment>
<dbReference type="EMBL" id="DTHB01000043">
    <property type="protein sequence ID" value="HGB14834.1"/>
    <property type="molecule type" value="Genomic_DNA"/>
</dbReference>
<evidence type="ECO:0000256" key="14">
    <source>
        <dbReference type="ARBA" id="ARBA00023316"/>
    </source>
</evidence>
<keyword evidence="9 19" id="KW-0067">ATP-binding</keyword>
<keyword evidence="8 19" id="KW-0547">Nucleotide-binding</keyword>
<dbReference type="UniPathway" id="UPA00219"/>
<comment type="subcellular location">
    <subcellularLocation>
        <location evidence="2 16">Cytoplasm</location>
    </subcellularLocation>
</comment>
<dbReference type="PROSITE" id="PS50975">
    <property type="entry name" value="ATP_GRASP"/>
    <property type="match status" value="1"/>
</dbReference>
<keyword evidence="5 16" id="KW-0963">Cytoplasm</keyword>
<evidence type="ECO:0000256" key="4">
    <source>
        <dbReference type="ARBA" id="ARBA00012216"/>
    </source>
</evidence>
<evidence type="ECO:0000256" key="15">
    <source>
        <dbReference type="ARBA" id="ARBA00047614"/>
    </source>
</evidence>
<dbReference type="PIRSF" id="PIRSF039102">
    <property type="entry name" value="Ddl/VanB"/>
    <property type="match status" value="1"/>
</dbReference>
<protein>
    <recommendedName>
        <fullName evidence="4 16">D-alanine--D-alanine ligase</fullName>
        <ecNumber evidence="4 16">6.3.2.4</ecNumber>
    </recommendedName>
    <alternativeName>
        <fullName evidence="16">D-Ala-D-Ala ligase</fullName>
    </alternativeName>
    <alternativeName>
        <fullName evidence="16">D-alanylalanine synthetase</fullName>
    </alternativeName>
</protein>
<name>A0A7C3WR42_9BACT</name>
<proteinExistence type="inferred from homology"/>
<dbReference type="Gene3D" id="3.30.470.20">
    <property type="entry name" value="ATP-grasp fold, B domain"/>
    <property type="match status" value="1"/>
</dbReference>
<dbReference type="Gene3D" id="3.30.1490.20">
    <property type="entry name" value="ATP-grasp fold, A domain"/>
    <property type="match status" value="1"/>
</dbReference>
<dbReference type="FunFam" id="3.30.470.20:FF:000008">
    <property type="entry name" value="D-alanine--D-alanine ligase"/>
    <property type="match status" value="1"/>
</dbReference>